<sequence length="347" mass="35879">MTADLYKQAGVDIDAGNEAAKRYARIGSLATRPEVASGIGGFSGGFRLDVTKYPEPLLVSGTDGVGTKIKVAFATNRHDTIGIDCVAMCVNDILTSGAEPLFFLDYLAVNALDVDVAEAVVSGVAEGCQQAGCALIGGETAEMGDVYQPGDYDLAGTAVGVVNASKAINGSTIEAGDVVLGLASTGIHSNGYSLVRKLLNDAGVAYSDTLPGFRGTVGEELLIPTAIYVKPVHRLLSSGVEIRGMAHITGGGLVENLPRVLPGGVSASLQMGSWEVQPVFQWLQETAKMSFAEAARVFNMGIGYVVIVPADQADQALKLLAEEGQKATVIGAIVSGAQTVEWDGDLA</sequence>
<evidence type="ECO:0000256" key="8">
    <source>
        <dbReference type="ARBA" id="ARBA00022741"/>
    </source>
</evidence>
<dbReference type="InterPro" id="IPR010918">
    <property type="entry name" value="PurM-like_C_dom"/>
</dbReference>
<dbReference type="EMBL" id="LJCO01000017">
    <property type="protein sequence ID" value="KPV45024.1"/>
    <property type="molecule type" value="Genomic_DNA"/>
</dbReference>
<feature type="domain" description="PurM-like C-terminal" evidence="17">
    <location>
        <begin position="174"/>
        <end position="338"/>
    </location>
</feature>
<dbReference type="STRING" id="471514.AN477_04500"/>
<comment type="catalytic activity">
    <reaction evidence="14 15">
        <text>2-formamido-N(1)-(5-O-phospho-beta-D-ribosyl)acetamidine + ATP = 5-amino-1-(5-phospho-beta-D-ribosyl)imidazole + ADP + phosphate + H(+)</text>
        <dbReference type="Rhea" id="RHEA:23032"/>
        <dbReference type="ChEBI" id="CHEBI:15378"/>
        <dbReference type="ChEBI" id="CHEBI:30616"/>
        <dbReference type="ChEBI" id="CHEBI:43474"/>
        <dbReference type="ChEBI" id="CHEBI:137981"/>
        <dbReference type="ChEBI" id="CHEBI:147287"/>
        <dbReference type="ChEBI" id="CHEBI:456216"/>
        <dbReference type="EC" id="6.3.3.1"/>
    </reaction>
</comment>
<dbReference type="InterPro" id="IPR004733">
    <property type="entry name" value="PurM_cligase"/>
</dbReference>
<dbReference type="UniPathway" id="UPA00074">
    <property type="reaction ID" value="UER00129"/>
</dbReference>
<dbReference type="CDD" id="cd02196">
    <property type="entry name" value="PurM"/>
    <property type="match status" value="1"/>
</dbReference>
<dbReference type="Gene3D" id="3.30.1330.10">
    <property type="entry name" value="PurM-like, N-terminal domain"/>
    <property type="match status" value="1"/>
</dbReference>
<dbReference type="FunFam" id="3.90.650.10:FF:000011">
    <property type="entry name" value="Phosphoribosylformylglycinamidine cyclo-ligase"/>
    <property type="match status" value="1"/>
</dbReference>
<dbReference type="HAMAP" id="MF_00741">
    <property type="entry name" value="AIRS"/>
    <property type="match status" value="1"/>
</dbReference>
<dbReference type="PANTHER" id="PTHR10520">
    <property type="entry name" value="TRIFUNCTIONAL PURINE BIOSYNTHETIC PROTEIN ADENOSINE-3-RELATED"/>
    <property type="match status" value="1"/>
</dbReference>
<dbReference type="SUPFAM" id="SSF55326">
    <property type="entry name" value="PurM N-terminal domain-like"/>
    <property type="match status" value="1"/>
</dbReference>
<dbReference type="PATRIC" id="fig|471514.4.peg.2745"/>
<evidence type="ECO:0000259" key="17">
    <source>
        <dbReference type="Pfam" id="PF02769"/>
    </source>
</evidence>
<dbReference type="Pfam" id="PF00586">
    <property type="entry name" value="AIRS"/>
    <property type="match status" value="1"/>
</dbReference>
<feature type="domain" description="PurM-like N-terminal" evidence="16">
    <location>
        <begin position="57"/>
        <end position="162"/>
    </location>
</feature>
<proteinExistence type="inferred from homology"/>
<dbReference type="Pfam" id="PF02769">
    <property type="entry name" value="AIRS_C"/>
    <property type="match status" value="1"/>
</dbReference>
<evidence type="ECO:0000256" key="6">
    <source>
        <dbReference type="ARBA" id="ARBA00022490"/>
    </source>
</evidence>
<evidence type="ECO:0000313" key="19">
    <source>
        <dbReference type="Proteomes" id="UP000050482"/>
    </source>
</evidence>
<dbReference type="PANTHER" id="PTHR10520:SF12">
    <property type="entry name" value="TRIFUNCTIONAL PURINE BIOSYNTHETIC PROTEIN ADENOSINE-3"/>
    <property type="match status" value="1"/>
</dbReference>
<dbReference type="InterPro" id="IPR016188">
    <property type="entry name" value="PurM-like_N"/>
</dbReference>
<dbReference type="GO" id="GO:0006189">
    <property type="term" value="P:'de novo' IMP biosynthetic process"/>
    <property type="evidence" value="ECO:0007669"/>
    <property type="project" value="UniProtKB-UniRule"/>
</dbReference>
<dbReference type="AlphaFoldDB" id="A0A0P9ENK4"/>
<keyword evidence="10 15" id="KW-0067">ATP-binding</keyword>
<comment type="subcellular location">
    <subcellularLocation>
        <location evidence="1 15">Cytoplasm</location>
    </subcellularLocation>
</comment>
<evidence type="ECO:0000256" key="10">
    <source>
        <dbReference type="ARBA" id="ARBA00022840"/>
    </source>
</evidence>
<evidence type="ECO:0000256" key="3">
    <source>
        <dbReference type="ARBA" id="ARBA00010280"/>
    </source>
</evidence>
<dbReference type="SUPFAM" id="SSF56042">
    <property type="entry name" value="PurM C-terminal domain-like"/>
    <property type="match status" value="1"/>
</dbReference>
<evidence type="ECO:0000256" key="5">
    <source>
        <dbReference type="ARBA" id="ARBA00020367"/>
    </source>
</evidence>
<evidence type="ECO:0000256" key="7">
    <source>
        <dbReference type="ARBA" id="ARBA00022598"/>
    </source>
</evidence>
<dbReference type="Proteomes" id="UP000050482">
    <property type="component" value="Unassembled WGS sequence"/>
</dbReference>
<dbReference type="Gene3D" id="3.90.650.10">
    <property type="entry name" value="PurM-like C-terminal domain"/>
    <property type="match status" value="1"/>
</dbReference>
<reference evidence="18 19" key="1">
    <citation type="submission" date="2015-09" db="EMBL/GenBank/DDBJ databases">
        <title>Draft genome sequence of Alicyclobacillus ferrooxydans DSM 22381.</title>
        <authorList>
            <person name="Hemp J."/>
        </authorList>
    </citation>
    <scope>NUCLEOTIDE SEQUENCE [LARGE SCALE GENOMIC DNA]</scope>
    <source>
        <strain evidence="18 19">TC-34</strain>
    </source>
</reference>
<dbReference type="EC" id="6.3.3.1" evidence="4 15"/>
<comment type="caution">
    <text evidence="18">The sequence shown here is derived from an EMBL/GenBank/DDBJ whole genome shotgun (WGS) entry which is preliminary data.</text>
</comment>
<comment type="similarity">
    <text evidence="3 15">Belongs to the AIR synthase family.</text>
</comment>
<evidence type="ECO:0000256" key="12">
    <source>
        <dbReference type="ARBA" id="ARBA00032931"/>
    </source>
</evidence>
<keyword evidence="6 15" id="KW-0963">Cytoplasm</keyword>
<keyword evidence="8 15" id="KW-0547">Nucleotide-binding</keyword>
<dbReference type="GO" id="GO:0004637">
    <property type="term" value="F:phosphoribosylamine-glycine ligase activity"/>
    <property type="evidence" value="ECO:0007669"/>
    <property type="project" value="TreeGrafter"/>
</dbReference>
<dbReference type="GO" id="GO:0004641">
    <property type="term" value="F:phosphoribosylformylglycinamidine cyclo-ligase activity"/>
    <property type="evidence" value="ECO:0007669"/>
    <property type="project" value="UniProtKB-UniRule"/>
</dbReference>
<keyword evidence="9 15" id="KW-0658">Purine biosynthesis</keyword>
<dbReference type="InterPro" id="IPR036676">
    <property type="entry name" value="PurM-like_C_sf"/>
</dbReference>
<dbReference type="GO" id="GO:0005829">
    <property type="term" value="C:cytosol"/>
    <property type="evidence" value="ECO:0007669"/>
    <property type="project" value="TreeGrafter"/>
</dbReference>
<evidence type="ECO:0000256" key="4">
    <source>
        <dbReference type="ARBA" id="ARBA00013047"/>
    </source>
</evidence>
<keyword evidence="7 15" id="KW-0436">Ligase</keyword>
<dbReference type="InterPro" id="IPR036921">
    <property type="entry name" value="PurM-like_N_sf"/>
</dbReference>
<dbReference type="GO" id="GO:0005524">
    <property type="term" value="F:ATP binding"/>
    <property type="evidence" value="ECO:0007669"/>
    <property type="project" value="UniProtKB-KW"/>
</dbReference>
<evidence type="ECO:0000256" key="14">
    <source>
        <dbReference type="ARBA" id="ARBA00049057"/>
    </source>
</evidence>
<evidence type="ECO:0000256" key="15">
    <source>
        <dbReference type="HAMAP-Rule" id="MF_00741"/>
    </source>
</evidence>
<dbReference type="OrthoDB" id="9802507at2"/>
<evidence type="ECO:0000256" key="2">
    <source>
        <dbReference type="ARBA" id="ARBA00004686"/>
    </source>
</evidence>
<dbReference type="RefSeq" id="WP_054967980.1">
    <property type="nucleotide sequence ID" value="NZ_LJCO01000017.1"/>
</dbReference>
<comment type="pathway">
    <text evidence="2 15">Purine metabolism; IMP biosynthesis via de novo pathway; 5-amino-1-(5-phospho-D-ribosyl)imidazole from N(2)-formyl-N(1)-(5-phospho-D-ribosyl)glycinamide: step 2/2.</text>
</comment>
<protein>
    <recommendedName>
        <fullName evidence="5 15">Phosphoribosylformylglycinamidine cyclo-ligase</fullName>
        <ecNumber evidence="4 15">6.3.3.1</ecNumber>
    </recommendedName>
    <alternativeName>
        <fullName evidence="12 15">AIR synthase</fullName>
    </alternativeName>
    <alternativeName>
        <fullName evidence="13 15">AIRS</fullName>
    </alternativeName>
    <alternativeName>
        <fullName evidence="11 15">Phosphoribosyl-aminoimidazole synthetase</fullName>
    </alternativeName>
</protein>
<evidence type="ECO:0000256" key="1">
    <source>
        <dbReference type="ARBA" id="ARBA00004496"/>
    </source>
</evidence>
<evidence type="ECO:0000313" key="18">
    <source>
        <dbReference type="EMBL" id="KPV45024.1"/>
    </source>
</evidence>
<evidence type="ECO:0000256" key="9">
    <source>
        <dbReference type="ARBA" id="ARBA00022755"/>
    </source>
</evidence>
<evidence type="ECO:0000256" key="13">
    <source>
        <dbReference type="ARBA" id="ARBA00033093"/>
    </source>
</evidence>
<name>A0A0P9ENK4_9BACL</name>
<dbReference type="FunFam" id="3.30.1330.10:FF:000001">
    <property type="entry name" value="Phosphoribosylformylglycinamidine cyclo-ligase"/>
    <property type="match status" value="1"/>
</dbReference>
<accession>A0A0P9ENK4</accession>
<gene>
    <name evidence="15" type="primary">purM</name>
    <name evidence="18" type="ORF">AN477_04500</name>
</gene>
<organism evidence="18 19">
    <name type="scientific">Alicyclobacillus ferrooxydans</name>
    <dbReference type="NCBI Taxonomy" id="471514"/>
    <lineage>
        <taxon>Bacteria</taxon>
        <taxon>Bacillati</taxon>
        <taxon>Bacillota</taxon>
        <taxon>Bacilli</taxon>
        <taxon>Bacillales</taxon>
        <taxon>Alicyclobacillaceae</taxon>
        <taxon>Alicyclobacillus</taxon>
    </lineage>
</organism>
<evidence type="ECO:0000259" key="16">
    <source>
        <dbReference type="Pfam" id="PF00586"/>
    </source>
</evidence>
<dbReference type="NCBIfam" id="TIGR00878">
    <property type="entry name" value="purM"/>
    <property type="match status" value="1"/>
</dbReference>
<dbReference type="GO" id="GO:0046084">
    <property type="term" value="P:adenine biosynthetic process"/>
    <property type="evidence" value="ECO:0007669"/>
    <property type="project" value="TreeGrafter"/>
</dbReference>
<evidence type="ECO:0000256" key="11">
    <source>
        <dbReference type="ARBA" id="ARBA00031908"/>
    </source>
</evidence>
<keyword evidence="19" id="KW-1185">Reference proteome</keyword>